<dbReference type="InterPro" id="IPR029034">
    <property type="entry name" value="Cystine-knot_cytokine"/>
</dbReference>
<dbReference type="PROSITE" id="PS50278">
    <property type="entry name" value="PDGF_2"/>
    <property type="match status" value="1"/>
</dbReference>
<dbReference type="GO" id="GO:0008284">
    <property type="term" value="P:positive regulation of cell population proliferation"/>
    <property type="evidence" value="ECO:0007669"/>
    <property type="project" value="TreeGrafter"/>
</dbReference>
<feature type="domain" description="Platelet-derived growth factor (PDGF) family profile" evidence="6">
    <location>
        <begin position="2"/>
        <end position="61"/>
    </location>
</feature>
<keyword evidence="2 4" id="KW-0339">Growth factor</keyword>
<dbReference type="AlphaFoldDB" id="A0A4Y2VQ38"/>
<dbReference type="SMART" id="SM00141">
    <property type="entry name" value="PDGF"/>
    <property type="match status" value="1"/>
</dbReference>
<evidence type="ECO:0000256" key="4">
    <source>
        <dbReference type="RuleBase" id="RU003818"/>
    </source>
</evidence>
<name>A0A4Y2VQ38_ARAVE</name>
<reference evidence="7 8" key="1">
    <citation type="journal article" date="2019" name="Sci. Rep.">
        <title>Orb-weaving spider Araneus ventricosus genome elucidates the spidroin gene catalogue.</title>
        <authorList>
            <person name="Kono N."/>
            <person name="Nakamura H."/>
            <person name="Ohtoshi R."/>
            <person name="Moran D.A.P."/>
            <person name="Shinohara A."/>
            <person name="Yoshida Y."/>
            <person name="Fujiwara M."/>
            <person name="Mori M."/>
            <person name="Tomita M."/>
            <person name="Arakawa K."/>
        </authorList>
    </citation>
    <scope>NUCLEOTIDE SEQUENCE [LARGE SCALE GENOMIC DNA]</scope>
</reference>
<dbReference type="EMBL" id="BGPR01049269">
    <property type="protein sequence ID" value="GBO26254.1"/>
    <property type="molecule type" value="Genomic_DNA"/>
</dbReference>
<evidence type="ECO:0000256" key="3">
    <source>
        <dbReference type="ARBA" id="ARBA00023246"/>
    </source>
</evidence>
<evidence type="ECO:0000259" key="6">
    <source>
        <dbReference type="PROSITE" id="PS50278"/>
    </source>
</evidence>
<proteinExistence type="inferred from homology"/>
<evidence type="ECO:0000313" key="7">
    <source>
        <dbReference type="EMBL" id="GBO26254.1"/>
    </source>
</evidence>
<comment type="caution">
    <text evidence="7">The sequence shown here is derived from an EMBL/GenBank/DDBJ whole genome shotgun (WGS) entry which is preliminary data.</text>
</comment>
<sequence length="94" mass="10463">MKSAPMPTIARPATCEPEEQVVELEKPGNGALFLWPPCVRVRRCRGCCTSKMLTCSPIATSLYNVTSYNHNHKNRHPVLPKHPDKPERPAATKA</sequence>
<evidence type="ECO:0000256" key="1">
    <source>
        <dbReference type="ARBA" id="ARBA00006686"/>
    </source>
</evidence>
<feature type="compositionally biased region" description="Basic and acidic residues" evidence="5">
    <location>
        <begin position="81"/>
        <end position="94"/>
    </location>
</feature>
<dbReference type="PANTHER" id="PTHR11633">
    <property type="entry name" value="PLATELET-DERIVED GROWTH FACTOR"/>
    <property type="match status" value="1"/>
</dbReference>
<evidence type="ECO:0000256" key="2">
    <source>
        <dbReference type="ARBA" id="ARBA00023030"/>
    </source>
</evidence>
<dbReference type="OrthoDB" id="8878063at2759"/>
<dbReference type="Pfam" id="PF00341">
    <property type="entry name" value="PDGF"/>
    <property type="match status" value="1"/>
</dbReference>
<keyword evidence="3" id="KW-0497">Mitogen</keyword>
<protein>
    <recommendedName>
        <fullName evidence="6">Platelet-derived growth factor (PDGF) family profile domain-containing protein</fullName>
    </recommendedName>
</protein>
<feature type="region of interest" description="Disordered" evidence="5">
    <location>
        <begin position="72"/>
        <end position="94"/>
    </location>
</feature>
<dbReference type="SUPFAM" id="SSF57501">
    <property type="entry name" value="Cystine-knot cytokines"/>
    <property type="match status" value="1"/>
</dbReference>
<accession>A0A4Y2VQ38</accession>
<dbReference type="InterPro" id="IPR000072">
    <property type="entry name" value="PDGF/VEGF_dom"/>
</dbReference>
<gene>
    <name evidence="7" type="ORF">AVEN_19755_1</name>
</gene>
<dbReference type="GO" id="GO:0051781">
    <property type="term" value="P:positive regulation of cell division"/>
    <property type="evidence" value="ECO:0007669"/>
    <property type="project" value="UniProtKB-KW"/>
</dbReference>
<dbReference type="Gene3D" id="2.10.90.10">
    <property type="entry name" value="Cystine-knot cytokines"/>
    <property type="match status" value="1"/>
</dbReference>
<dbReference type="PANTHER" id="PTHR11633:SF1">
    <property type="entry name" value="LD28763P"/>
    <property type="match status" value="1"/>
</dbReference>
<dbReference type="GO" id="GO:0008083">
    <property type="term" value="F:growth factor activity"/>
    <property type="evidence" value="ECO:0007669"/>
    <property type="project" value="UniProtKB-KW"/>
</dbReference>
<dbReference type="GO" id="GO:0070851">
    <property type="term" value="F:growth factor receptor binding"/>
    <property type="evidence" value="ECO:0007669"/>
    <property type="project" value="TreeGrafter"/>
</dbReference>
<evidence type="ECO:0000313" key="8">
    <source>
        <dbReference type="Proteomes" id="UP000499080"/>
    </source>
</evidence>
<keyword evidence="8" id="KW-1185">Reference proteome</keyword>
<evidence type="ECO:0000256" key="5">
    <source>
        <dbReference type="SAM" id="MobiDB-lite"/>
    </source>
</evidence>
<organism evidence="7 8">
    <name type="scientific">Araneus ventricosus</name>
    <name type="common">Orbweaver spider</name>
    <name type="synonym">Epeira ventricosa</name>
    <dbReference type="NCBI Taxonomy" id="182803"/>
    <lineage>
        <taxon>Eukaryota</taxon>
        <taxon>Metazoa</taxon>
        <taxon>Ecdysozoa</taxon>
        <taxon>Arthropoda</taxon>
        <taxon>Chelicerata</taxon>
        <taxon>Arachnida</taxon>
        <taxon>Araneae</taxon>
        <taxon>Araneomorphae</taxon>
        <taxon>Entelegynae</taxon>
        <taxon>Araneoidea</taxon>
        <taxon>Araneidae</taxon>
        <taxon>Araneus</taxon>
    </lineage>
</organism>
<dbReference type="Proteomes" id="UP000499080">
    <property type="component" value="Unassembled WGS sequence"/>
</dbReference>
<comment type="similarity">
    <text evidence="1 4">Belongs to the PDGF/VEGF growth factor family.</text>
</comment>
<dbReference type="GO" id="GO:0016020">
    <property type="term" value="C:membrane"/>
    <property type="evidence" value="ECO:0007669"/>
    <property type="project" value="InterPro"/>
</dbReference>
<dbReference type="GO" id="GO:0005615">
    <property type="term" value="C:extracellular space"/>
    <property type="evidence" value="ECO:0007669"/>
    <property type="project" value="TreeGrafter"/>
</dbReference>